<dbReference type="RefSeq" id="WP_266281953.1">
    <property type="nucleotide sequence ID" value="NZ_JAPKNF010000001.1"/>
</dbReference>
<dbReference type="InterPro" id="IPR036291">
    <property type="entry name" value="NAD(P)-bd_dom_sf"/>
</dbReference>
<protein>
    <submittedName>
        <fullName evidence="3">UDP-glucuronate 4-epimerase</fullName>
        <ecNumber evidence="3">5.1.3.6</ecNumber>
    </submittedName>
</protein>
<evidence type="ECO:0000256" key="1">
    <source>
        <dbReference type="ARBA" id="ARBA00023027"/>
    </source>
</evidence>
<dbReference type="InterPro" id="IPR001509">
    <property type="entry name" value="Epimerase_deHydtase"/>
</dbReference>
<dbReference type="PANTHER" id="PTHR43574">
    <property type="entry name" value="EPIMERASE-RELATED"/>
    <property type="match status" value="1"/>
</dbReference>
<dbReference type="SUPFAM" id="SSF51735">
    <property type="entry name" value="NAD(P)-binding Rossmann-fold domains"/>
    <property type="match status" value="1"/>
</dbReference>
<evidence type="ECO:0000313" key="3">
    <source>
        <dbReference type="EMBL" id="MDQ0514668.1"/>
    </source>
</evidence>
<reference evidence="3 4" key="1">
    <citation type="submission" date="2023-07" db="EMBL/GenBank/DDBJ databases">
        <title>Genomic Encyclopedia of Type Strains, Phase IV (KMG-IV): sequencing the most valuable type-strain genomes for metagenomic binning, comparative biology and taxonomic classification.</title>
        <authorList>
            <person name="Goeker M."/>
        </authorList>
    </citation>
    <scope>NUCLEOTIDE SEQUENCE [LARGE SCALE GENOMIC DNA]</scope>
    <source>
        <strain evidence="3 4">B1-1</strain>
    </source>
</reference>
<dbReference type="GO" id="GO:0050378">
    <property type="term" value="F:UDP-glucuronate 4-epimerase activity"/>
    <property type="evidence" value="ECO:0007669"/>
    <property type="project" value="UniProtKB-EC"/>
</dbReference>
<dbReference type="Proteomes" id="UP001223743">
    <property type="component" value="Unassembled WGS sequence"/>
</dbReference>
<dbReference type="Gene3D" id="3.40.50.720">
    <property type="entry name" value="NAD(P)-binding Rossmann-like Domain"/>
    <property type="match status" value="1"/>
</dbReference>
<name>A0ABU0M150_9HYPH</name>
<proteinExistence type="predicted"/>
<accession>A0ABU0M150</accession>
<comment type="caution">
    <text evidence="3">The sequence shown here is derived from an EMBL/GenBank/DDBJ whole genome shotgun (WGS) entry which is preliminary data.</text>
</comment>
<dbReference type="EC" id="5.1.3.6" evidence="3"/>
<dbReference type="EMBL" id="JAUSWJ010000001">
    <property type="protein sequence ID" value="MDQ0514668.1"/>
    <property type="molecule type" value="Genomic_DNA"/>
</dbReference>
<evidence type="ECO:0000313" key="4">
    <source>
        <dbReference type="Proteomes" id="UP001223743"/>
    </source>
</evidence>
<feature type="domain" description="Ketoreductase" evidence="2">
    <location>
        <begin position="1"/>
        <end position="148"/>
    </location>
</feature>
<dbReference type="Pfam" id="PF01370">
    <property type="entry name" value="Epimerase"/>
    <property type="match status" value="1"/>
</dbReference>
<evidence type="ECO:0000259" key="2">
    <source>
        <dbReference type="SMART" id="SM00822"/>
    </source>
</evidence>
<organism evidence="3 4">
    <name type="scientific">Kaistia geumhonensis</name>
    <dbReference type="NCBI Taxonomy" id="410839"/>
    <lineage>
        <taxon>Bacteria</taxon>
        <taxon>Pseudomonadati</taxon>
        <taxon>Pseudomonadota</taxon>
        <taxon>Alphaproteobacteria</taxon>
        <taxon>Hyphomicrobiales</taxon>
        <taxon>Kaistiaceae</taxon>
        <taxon>Kaistia</taxon>
    </lineage>
</organism>
<dbReference type="SMART" id="SM00822">
    <property type="entry name" value="PKS_KR"/>
    <property type="match status" value="1"/>
</dbReference>
<gene>
    <name evidence="3" type="ORF">QO015_000281</name>
</gene>
<keyword evidence="1" id="KW-0520">NAD</keyword>
<dbReference type="PRINTS" id="PR01713">
    <property type="entry name" value="NUCEPIMERASE"/>
</dbReference>
<dbReference type="InterPro" id="IPR057326">
    <property type="entry name" value="KR_dom"/>
</dbReference>
<keyword evidence="3" id="KW-0413">Isomerase</keyword>
<sequence>MNVLITGTAGFIGFHVARRMLAEGHRVVGFDAFTPYYDPTLKRARNQILEQSPLFTSVEAQLENRDELARTFDVAEPEIVIHLAAQAGVRYALEDPEAYVSSNVVGSHNLLELARAARPRHLMLASTSSVYGGNEKQPFREIDPADHPLSLYAATKKSMEAMSHSYAHLFDLPTTCFRFFTVYGPWGRPDMALFKFVAAGLAGEPIQLFGNGQMQRDFTYVEDLVTAITALSEKPPVKGKRLGPHDSLSPVAPWRTVNIGGGNPVQLLEFVRVIAETLGVEIDMEPMAMQPGDMRSTHADASLLAGLIGPMQFTPIANGVRAFVDWYRSFYGSVD</sequence>
<keyword evidence="4" id="KW-1185">Reference proteome</keyword>